<proteinExistence type="predicted"/>
<protein>
    <recommendedName>
        <fullName evidence="4">Carboxypeptidase regulatory-like domain-containing protein</fullName>
    </recommendedName>
</protein>
<dbReference type="Proteomes" id="UP001557484">
    <property type="component" value="Unassembled WGS sequence"/>
</dbReference>
<gene>
    <name evidence="2" type="ORF">AB4875_08610</name>
</gene>
<keyword evidence="1" id="KW-0732">Signal</keyword>
<feature type="chain" id="PRO_5047183478" description="Carboxypeptidase regulatory-like domain-containing protein" evidence="1">
    <location>
        <begin position="27"/>
        <end position="466"/>
    </location>
</feature>
<accession>A0ABV3TVA5</accession>
<reference evidence="2 3" key="1">
    <citation type="journal article" date="2011" name="Int. J. Syst. Evol. Microbiol.">
        <title>Zhongshania antarctica gen. nov., sp. nov. and Zhongshania guokunii sp. nov., gammaproteobacteria respectively isolated from coastal attached (fast) ice and surface seawater of the Antarctic.</title>
        <authorList>
            <person name="Li H.J."/>
            <person name="Zhang X.Y."/>
            <person name="Chen C.X."/>
            <person name="Zhang Y.J."/>
            <person name="Gao Z.M."/>
            <person name="Yu Y."/>
            <person name="Chen X.L."/>
            <person name="Chen B."/>
            <person name="Zhang Y.Z."/>
        </authorList>
    </citation>
    <scope>NUCLEOTIDE SEQUENCE [LARGE SCALE GENOMIC DNA]</scope>
    <source>
        <strain evidence="2 3">R06B22</strain>
    </source>
</reference>
<evidence type="ECO:0000313" key="3">
    <source>
        <dbReference type="Proteomes" id="UP001557484"/>
    </source>
</evidence>
<comment type="caution">
    <text evidence="2">The sequence shown here is derived from an EMBL/GenBank/DDBJ whole genome shotgun (WGS) entry which is preliminary data.</text>
</comment>
<dbReference type="RefSeq" id="WP_368375653.1">
    <property type="nucleotide sequence ID" value="NZ_JBFRYB010000001.1"/>
</dbReference>
<evidence type="ECO:0008006" key="4">
    <source>
        <dbReference type="Google" id="ProtNLM"/>
    </source>
</evidence>
<feature type="signal peptide" evidence="1">
    <location>
        <begin position="1"/>
        <end position="26"/>
    </location>
</feature>
<sequence length="466" mass="50089">MIRITISTKRSLTYVAIMTLALSACGGGSSGGNNASGSETDGNDGGTASTLKGVFVDSPVQGLTYETNTGGGVTNANGEFTYKTGEYISFTLYGNVIGTVAAGDIITPMDLQNETHSQDYFLNIARLLLTLDADGDTTTLQLPSASDSIIDFDQQTEDFENDPSVASFVQANANTSLVGVADARAHLALSINNNAGDYKVNFNGLNAFSLMRNSECRHSVGGLSYEFGATTVSGEIADSWNESCGLSATPEPFSEAYDNRADAWYNCENAPICTYDELNRTYSGLDADNRDVEVTISHRKGSNGILVVKQFVASGREIRELIAFSDERVTDFNGLTAKSVITSSYCNPEITQGGYNYQVKSTTVDFTGTDGFNSFGGYNNCTLSPSETGTINLSDIGDSHSFPFDCDDNTSCTFANLNKVVTGVDPDERPFIIRRLHVTGSNHITQIKEVKESGKQQFFEEIISLH</sequence>
<name>A0ABV3TVA5_9GAMM</name>
<keyword evidence="3" id="KW-1185">Reference proteome</keyword>
<organism evidence="2 3">
    <name type="scientific">Zhongshania arctica</name>
    <dbReference type="NCBI Taxonomy" id="3238302"/>
    <lineage>
        <taxon>Bacteria</taxon>
        <taxon>Pseudomonadati</taxon>
        <taxon>Pseudomonadota</taxon>
        <taxon>Gammaproteobacteria</taxon>
        <taxon>Cellvibrionales</taxon>
        <taxon>Spongiibacteraceae</taxon>
        <taxon>Zhongshania</taxon>
    </lineage>
</organism>
<dbReference type="PROSITE" id="PS51257">
    <property type="entry name" value="PROKAR_LIPOPROTEIN"/>
    <property type="match status" value="1"/>
</dbReference>
<evidence type="ECO:0000256" key="1">
    <source>
        <dbReference type="SAM" id="SignalP"/>
    </source>
</evidence>
<evidence type="ECO:0000313" key="2">
    <source>
        <dbReference type="EMBL" id="MEX1665550.1"/>
    </source>
</evidence>
<dbReference type="EMBL" id="JBFRYB010000001">
    <property type="protein sequence ID" value="MEX1665550.1"/>
    <property type="molecule type" value="Genomic_DNA"/>
</dbReference>